<keyword evidence="4" id="KW-0804">Transcription</keyword>
<evidence type="ECO:0000256" key="2">
    <source>
        <dbReference type="ARBA" id="ARBA00023015"/>
    </source>
</evidence>
<dbReference type="SMART" id="SM00774">
    <property type="entry name" value="WRKY"/>
    <property type="match status" value="1"/>
</dbReference>
<keyword evidence="2" id="KW-0805">Transcription regulation</keyword>
<dbReference type="SMR" id="A0A445KN54"/>
<comment type="caution">
    <text evidence="8">The sequence shown here is derived from an EMBL/GenBank/DDBJ whole genome shotgun (WGS) entry which is preliminary data.</text>
</comment>
<feature type="region of interest" description="Disordered" evidence="6">
    <location>
        <begin position="85"/>
        <end position="179"/>
    </location>
</feature>
<keyword evidence="5" id="KW-0539">Nucleus</keyword>
<dbReference type="GO" id="GO:0043565">
    <property type="term" value="F:sequence-specific DNA binding"/>
    <property type="evidence" value="ECO:0007669"/>
    <property type="project" value="InterPro"/>
</dbReference>
<evidence type="ECO:0000256" key="1">
    <source>
        <dbReference type="ARBA" id="ARBA00004123"/>
    </source>
</evidence>
<dbReference type="PANTHER" id="PTHR31221:SF320">
    <property type="entry name" value="WRKY TRANSCRIPTION FACTOR 20"/>
    <property type="match status" value="1"/>
</dbReference>
<evidence type="ECO:0000259" key="7">
    <source>
        <dbReference type="PROSITE" id="PS50811"/>
    </source>
</evidence>
<feature type="domain" description="WRKY" evidence="7">
    <location>
        <begin position="180"/>
        <end position="245"/>
    </location>
</feature>
<accession>A0A445KN54</accession>
<feature type="compositionally biased region" description="Low complexity" evidence="6">
    <location>
        <begin position="85"/>
        <end position="94"/>
    </location>
</feature>
<protein>
    <submittedName>
        <fullName evidence="8">WRKY transcription factor 28</fullName>
    </submittedName>
</protein>
<evidence type="ECO:0000313" key="9">
    <source>
        <dbReference type="Proteomes" id="UP000289340"/>
    </source>
</evidence>
<dbReference type="InterPro" id="IPR036576">
    <property type="entry name" value="WRKY_dom_sf"/>
</dbReference>
<evidence type="ECO:0000313" key="8">
    <source>
        <dbReference type="EMBL" id="RZC12195.1"/>
    </source>
</evidence>
<evidence type="ECO:0000256" key="3">
    <source>
        <dbReference type="ARBA" id="ARBA00023125"/>
    </source>
</evidence>
<dbReference type="PANTHER" id="PTHR31221">
    <property type="entry name" value="WRKY TRANSCRIPTION FACTOR PROTEIN 1-RELATED"/>
    <property type="match status" value="1"/>
</dbReference>
<dbReference type="GO" id="GO:0005634">
    <property type="term" value="C:nucleus"/>
    <property type="evidence" value="ECO:0007669"/>
    <property type="project" value="UniProtKB-SubCell"/>
</dbReference>
<dbReference type="Gene3D" id="2.20.25.80">
    <property type="entry name" value="WRKY domain"/>
    <property type="match status" value="1"/>
</dbReference>
<evidence type="ECO:0000256" key="5">
    <source>
        <dbReference type="ARBA" id="ARBA00023242"/>
    </source>
</evidence>
<feature type="compositionally biased region" description="Gly residues" evidence="6">
    <location>
        <begin position="104"/>
        <end position="114"/>
    </location>
</feature>
<keyword evidence="9" id="KW-1185">Reference proteome</keyword>
<dbReference type="SUPFAM" id="SSF118290">
    <property type="entry name" value="WRKY DNA-binding domain"/>
    <property type="match status" value="1"/>
</dbReference>
<name>A0A445KN54_GLYSO</name>
<organism evidence="8 9">
    <name type="scientific">Glycine soja</name>
    <name type="common">Wild soybean</name>
    <dbReference type="NCBI Taxonomy" id="3848"/>
    <lineage>
        <taxon>Eukaryota</taxon>
        <taxon>Viridiplantae</taxon>
        <taxon>Streptophyta</taxon>
        <taxon>Embryophyta</taxon>
        <taxon>Tracheophyta</taxon>
        <taxon>Spermatophyta</taxon>
        <taxon>Magnoliopsida</taxon>
        <taxon>eudicotyledons</taxon>
        <taxon>Gunneridae</taxon>
        <taxon>Pentapetalae</taxon>
        <taxon>rosids</taxon>
        <taxon>fabids</taxon>
        <taxon>Fabales</taxon>
        <taxon>Fabaceae</taxon>
        <taxon>Papilionoideae</taxon>
        <taxon>50 kb inversion clade</taxon>
        <taxon>NPAAA clade</taxon>
        <taxon>indigoferoid/millettioid clade</taxon>
        <taxon>Phaseoleae</taxon>
        <taxon>Glycine</taxon>
        <taxon>Glycine subgen. Soja</taxon>
    </lineage>
</organism>
<dbReference type="AlphaFoldDB" id="A0A445KN54"/>
<feature type="compositionally biased region" description="Basic and acidic residues" evidence="6">
    <location>
        <begin position="136"/>
        <end position="158"/>
    </location>
</feature>
<dbReference type="Proteomes" id="UP000289340">
    <property type="component" value="Chromosome 5"/>
</dbReference>
<reference evidence="8 9" key="1">
    <citation type="submission" date="2018-09" db="EMBL/GenBank/DDBJ databases">
        <title>A high-quality reference genome of wild soybean provides a powerful tool to mine soybean genomes.</title>
        <authorList>
            <person name="Xie M."/>
            <person name="Chung C.Y.L."/>
            <person name="Li M.-W."/>
            <person name="Wong F.-L."/>
            <person name="Chan T.-F."/>
            <person name="Lam H.-M."/>
        </authorList>
    </citation>
    <scope>NUCLEOTIDE SEQUENCE [LARGE SCALE GENOMIC DNA]</scope>
    <source>
        <strain evidence="9">cv. W05</strain>
        <tissue evidence="8">Hypocotyl of etiolated seedlings</tissue>
    </source>
</reference>
<dbReference type="InterPro" id="IPR044810">
    <property type="entry name" value="WRKY_plant"/>
</dbReference>
<feature type="compositionally biased region" description="Low complexity" evidence="6">
    <location>
        <begin position="122"/>
        <end position="131"/>
    </location>
</feature>
<dbReference type="Gramene" id="XM_028376621.1">
    <property type="protein sequence ID" value="XP_028232422.1"/>
    <property type="gene ID" value="LOC114412651"/>
</dbReference>
<dbReference type="InterPro" id="IPR003657">
    <property type="entry name" value="WRKY_dom"/>
</dbReference>
<dbReference type="EMBL" id="QZWG01000005">
    <property type="protein sequence ID" value="RZC12195.1"/>
    <property type="molecule type" value="Genomic_DNA"/>
</dbReference>
<dbReference type="PROSITE" id="PS50811">
    <property type="entry name" value="WRKY"/>
    <property type="match status" value="1"/>
</dbReference>
<gene>
    <name evidence="8" type="ORF">D0Y65_012136</name>
</gene>
<sequence length="358" mass="39485">MSVEPKELYYQDLVLDPNINNQHQGTEAGSNNTMYEKHFSSTIIPSDSTAYDSSQAFDPSYMSLTECLQGGMDYNSLATSFGLSPSSSEVFSSVDGNQKPAVEGGDGGGGGGGSETLATLNSSVSSSSSEAGAEEDSGKSKKERQVKTEEGEENSKKGNKEKKKGEKKQKEPRFAFMTKSEVDHLEDGYRWRKYGQKAVKNSPYPRSYYRCTTQKCTVKKRVERSFQDPTTVITTYEGQHNHPVPTSLRGNAAAGMFTPSSLLATPTPLAAGSNFPQDLFLHMHHPHHQYHIHNNLFTTQSTTNTTTATTTTPSSFYSSYNNINNSLLHNQFLPPEYGLLQDIVPSMFHNKTGHHHQN</sequence>
<proteinExistence type="predicted"/>
<keyword evidence="3" id="KW-0238">DNA-binding</keyword>
<dbReference type="Pfam" id="PF03106">
    <property type="entry name" value="WRKY"/>
    <property type="match status" value="1"/>
</dbReference>
<comment type="subcellular location">
    <subcellularLocation>
        <location evidence="1">Nucleus</location>
    </subcellularLocation>
</comment>
<evidence type="ECO:0000256" key="4">
    <source>
        <dbReference type="ARBA" id="ARBA00023163"/>
    </source>
</evidence>
<evidence type="ECO:0000256" key="6">
    <source>
        <dbReference type="SAM" id="MobiDB-lite"/>
    </source>
</evidence>
<dbReference type="FunFam" id="2.20.25.80:FF:000003">
    <property type="entry name" value="WRKY transcription factor 57"/>
    <property type="match status" value="1"/>
</dbReference>
<dbReference type="GO" id="GO:0003700">
    <property type="term" value="F:DNA-binding transcription factor activity"/>
    <property type="evidence" value="ECO:0007669"/>
    <property type="project" value="InterPro"/>
</dbReference>